<comment type="caution">
    <text evidence="2">The sequence shown here is derived from an EMBL/GenBank/DDBJ whole genome shotgun (WGS) entry which is preliminary data.</text>
</comment>
<organism evidence="2 3">
    <name type="scientific">Thanatephorus cucumeris (strain AG1-IA)</name>
    <name type="common">Rice sheath blight fungus</name>
    <name type="synonym">Rhizoctonia solani</name>
    <dbReference type="NCBI Taxonomy" id="983506"/>
    <lineage>
        <taxon>Eukaryota</taxon>
        <taxon>Fungi</taxon>
        <taxon>Dikarya</taxon>
        <taxon>Basidiomycota</taxon>
        <taxon>Agaricomycotina</taxon>
        <taxon>Agaricomycetes</taxon>
        <taxon>Cantharellales</taxon>
        <taxon>Ceratobasidiaceae</taxon>
        <taxon>Rhizoctonia</taxon>
        <taxon>Rhizoctonia solani AG-1</taxon>
    </lineage>
</organism>
<reference evidence="2 3" key="1">
    <citation type="journal article" date="2013" name="Nat. Commun.">
        <title>The evolution and pathogenic mechanisms of the rice sheath blight pathogen.</title>
        <authorList>
            <person name="Zheng A."/>
            <person name="Lin R."/>
            <person name="Xu L."/>
            <person name="Qin P."/>
            <person name="Tang C."/>
            <person name="Ai P."/>
            <person name="Zhang D."/>
            <person name="Liu Y."/>
            <person name="Sun Z."/>
            <person name="Feng H."/>
            <person name="Wang Y."/>
            <person name="Chen Y."/>
            <person name="Liang X."/>
            <person name="Fu R."/>
            <person name="Li Q."/>
            <person name="Zhang J."/>
            <person name="Yu X."/>
            <person name="Xie Z."/>
            <person name="Ding L."/>
            <person name="Guan P."/>
            <person name="Tang J."/>
            <person name="Liang Y."/>
            <person name="Wang S."/>
            <person name="Deng Q."/>
            <person name="Li S."/>
            <person name="Zhu J."/>
            <person name="Wang L."/>
            <person name="Liu H."/>
            <person name="Li P."/>
        </authorList>
    </citation>
    <scope>NUCLEOTIDE SEQUENCE [LARGE SCALE GENOMIC DNA]</scope>
    <source>
        <strain evidence="3">AG-1 IA</strain>
    </source>
</reference>
<protein>
    <submittedName>
        <fullName evidence="2">Uncharacterized protein</fullName>
    </submittedName>
</protein>
<evidence type="ECO:0000313" key="3">
    <source>
        <dbReference type="Proteomes" id="UP000011668"/>
    </source>
</evidence>
<dbReference type="AlphaFoldDB" id="L8X433"/>
<dbReference type="EMBL" id="AFRT01000473">
    <property type="protein sequence ID" value="ELU43867.1"/>
    <property type="molecule type" value="Genomic_DNA"/>
</dbReference>
<feature type="compositionally biased region" description="Acidic residues" evidence="1">
    <location>
        <begin position="9"/>
        <end position="19"/>
    </location>
</feature>
<dbReference type="HOGENOM" id="CLU_166310_0_0_1"/>
<feature type="region of interest" description="Disordered" evidence="1">
    <location>
        <begin position="1"/>
        <end position="115"/>
    </location>
</feature>
<gene>
    <name evidence="2" type="ORF">AG1IA_02105</name>
</gene>
<keyword evidence="3" id="KW-1185">Reference proteome</keyword>
<dbReference type="Proteomes" id="UP000011668">
    <property type="component" value="Unassembled WGS sequence"/>
</dbReference>
<accession>L8X433</accession>
<name>L8X433_THACA</name>
<evidence type="ECO:0000256" key="1">
    <source>
        <dbReference type="SAM" id="MobiDB-lite"/>
    </source>
</evidence>
<dbReference type="STRING" id="983506.L8X433"/>
<proteinExistence type="predicted"/>
<evidence type="ECO:0000313" key="2">
    <source>
        <dbReference type="EMBL" id="ELU43867.1"/>
    </source>
</evidence>
<feature type="compositionally biased region" description="Low complexity" evidence="1">
    <location>
        <begin position="66"/>
        <end position="78"/>
    </location>
</feature>
<sequence length="115" mass="12270">MTKRKVDELDAAEASDEDPQPTSEQEHGESEQGRVLCLNEIPDEVTPPPQQKKRRGRPPGSKNKPKASTGAGTSAAADAPPPPKKKRGRPGACRYRGEEEPSQGQAGKASQEAES</sequence>